<comment type="caution">
    <text evidence="1">The sequence shown here is derived from an EMBL/GenBank/DDBJ whole genome shotgun (WGS) entry which is preliminary data.</text>
</comment>
<name>A0A7Y0LYY0_CELFI</name>
<dbReference type="Proteomes" id="UP000562124">
    <property type="component" value="Unassembled WGS sequence"/>
</dbReference>
<dbReference type="AlphaFoldDB" id="A0A7Y0LYY0"/>
<dbReference type="InterPro" id="IPR021804">
    <property type="entry name" value="DUF3375"/>
</dbReference>
<protein>
    <submittedName>
        <fullName evidence="1">DUF3375 domain-containing protein</fullName>
    </submittedName>
</protein>
<dbReference type="RefSeq" id="WP_169324835.1">
    <property type="nucleotide sequence ID" value="NZ_JABCJJ010000012.1"/>
</dbReference>
<proteinExistence type="predicted"/>
<evidence type="ECO:0000313" key="2">
    <source>
        <dbReference type="Proteomes" id="UP000562124"/>
    </source>
</evidence>
<organism evidence="1 2">
    <name type="scientific">Cellulomonas fimi</name>
    <dbReference type="NCBI Taxonomy" id="1708"/>
    <lineage>
        <taxon>Bacteria</taxon>
        <taxon>Bacillati</taxon>
        <taxon>Actinomycetota</taxon>
        <taxon>Actinomycetes</taxon>
        <taxon>Micrococcales</taxon>
        <taxon>Cellulomonadaceae</taxon>
        <taxon>Cellulomonas</taxon>
    </lineage>
</organism>
<accession>A0A7Y0LYY0</accession>
<reference evidence="1 2" key="1">
    <citation type="submission" date="2020-04" db="EMBL/GenBank/DDBJ databases">
        <title>Sequencing and Assembly of C. fimi.</title>
        <authorList>
            <person name="Ramsey A.R."/>
        </authorList>
    </citation>
    <scope>NUCLEOTIDE SEQUENCE [LARGE SCALE GENOMIC DNA]</scope>
    <source>
        <strain evidence="1 2">SB</strain>
    </source>
</reference>
<keyword evidence="2" id="KW-1185">Reference proteome</keyword>
<gene>
    <name evidence="1" type="ORF">HIR71_09595</name>
</gene>
<evidence type="ECO:0000313" key="1">
    <source>
        <dbReference type="EMBL" id="NMR20465.1"/>
    </source>
</evidence>
<dbReference type="Pfam" id="PF11855">
    <property type="entry name" value="DUF3375"/>
    <property type="match status" value="1"/>
</dbReference>
<sequence>MSALHTALAAERLWVESPAWVLLRARNAPAAIALLGQHLGGEVRRRSVPELFELIEEDLVELRAHGFELPRPARGYCDDWRQDGVLVRRPVEGTREETYELSDGALVAIRFVLDLMEPRSVVTESRLGTILARVRELSLATDPSAATRLAALSAERDRIDAEIARVRSGDFDVLDADRAVERARDVLALADELPADFARVRGELERLNRALRARLVDDVDSRGTVLDDIFRGVDHLAESEAGRSFDGFFGLILDAERVTAFEDDVDDLLARPFADRLTASQARTLRRLLPGLQDASGEIHDVMTTFSRSLRRFVQTDELAEHREVQRRLRAAQREAAELAHTVQPFARTRLELDLTSVPFESVGALALHNPADHRTASDVEVSAHEQVDWEELVQAARDSEIDLVELRAHVNDAVGRLGALTVAEVLAEHPPTQGLAGVVGMLVLADEHATALDGAEPVSWTAPTGVARRGTVPRRLFTAAVP</sequence>
<dbReference type="EMBL" id="JABCJJ010000012">
    <property type="protein sequence ID" value="NMR20465.1"/>
    <property type="molecule type" value="Genomic_DNA"/>
</dbReference>